<evidence type="ECO:0000313" key="1">
    <source>
        <dbReference type="EMBL" id="EAS50792.1"/>
    </source>
</evidence>
<dbReference type="HOGENOM" id="CLU_2082127_0_0_5"/>
<name>Q1YJT1_AURMS</name>
<accession>Q1YJT1</accession>
<sequence length="117" mass="13046">MRREHKIIIALGITASNFVMWSGSSIADELKAPQIYGICMEEAAVEFSGDCFGLLDTALAAEGRCKSEKLSAQWYYAEKDRGVPEGFTLADKFSELERSRVAVMVLLHRRANPEICE</sequence>
<gene>
    <name evidence="1" type="ORF">SI859A1_00917</name>
</gene>
<dbReference type="Proteomes" id="UP000000321">
    <property type="component" value="Unassembled WGS sequence"/>
</dbReference>
<keyword evidence="2" id="KW-1185">Reference proteome</keyword>
<reference evidence="1 2" key="1">
    <citation type="journal article" date="2008" name="Appl. Environ. Microbiol.">
        <title>Genomic insights into Mn(II) oxidation by the marine alphaproteobacterium Aurantimonas sp. strain SI85-9A1.</title>
        <authorList>
            <person name="Dick G.J."/>
            <person name="Podell S."/>
            <person name="Johnson H.A."/>
            <person name="Rivera-Espinoza Y."/>
            <person name="Bernier-Latmani R."/>
            <person name="McCarthy J.K."/>
            <person name="Torpey J.W."/>
            <person name="Clement B.G."/>
            <person name="Gaasterland T."/>
            <person name="Tebo B.M."/>
        </authorList>
    </citation>
    <scope>NUCLEOTIDE SEQUENCE [LARGE SCALE GENOMIC DNA]</scope>
    <source>
        <strain evidence="1 2">SI85-9A1</strain>
    </source>
</reference>
<protein>
    <submittedName>
        <fullName evidence="1">Uncharacterized protein</fullName>
    </submittedName>
</protein>
<organism evidence="1 2">
    <name type="scientific">Aurantimonas manganoxydans (strain ATCC BAA-1229 / DSM 21871 / SI85-9A1)</name>
    <dbReference type="NCBI Taxonomy" id="287752"/>
    <lineage>
        <taxon>Bacteria</taxon>
        <taxon>Pseudomonadati</taxon>
        <taxon>Pseudomonadota</taxon>
        <taxon>Alphaproteobacteria</taxon>
        <taxon>Hyphomicrobiales</taxon>
        <taxon>Aurantimonadaceae</taxon>
        <taxon>Aurantimonas</taxon>
    </lineage>
</organism>
<evidence type="ECO:0000313" key="2">
    <source>
        <dbReference type="Proteomes" id="UP000000321"/>
    </source>
</evidence>
<comment type="caution">
    <text evidence="1">The sequence shown here is derived from an EMBL/GenBank/DDBJ whole genome shotgun (WGS) entry which is preliminary data.</text>
</comment>
<dbReference type="BioCyc" id="AURANTIMONAS:SI859A1_00917-MONOMER"/>
<dbReference type="AlphaFoldDB" id="Q1YJT1"/>
<proteinExistence type="predicted"/>
<dbReference type="RefSeq" id="WP_009208782.1">
    <property type="nucleotide sequence ID" value="NZ_BBWP01000036.1"/>
</dbReference>
<dbReference type="EMBL" id="AAPJ01000002">
    <property type="protein sequence ID" value="EAS50792.1"/>
    <property type="molecule type" value="Genomic_DNA"/>
</dbReference>